<dbReference type="PANTHER" id="PTHR43037">
    <property type="entry name" value="UNNAMED PRODUCT-RELATED"/>
    <property type="match status" value="1"/>
</dbReference>
<evidence type="ECO:0000256" key="2">
    <source>
        <dbReference type="ARBA" id="ARBA00022801"/>
    </source>
</evidence>
<sequence>MLLSAGAARALDCGGDTRPCRIASGEYHIAVPDGWQGGPAVIFLHGYGGTGAKVIRNTDLVKRFTGRGYAVIAPTALPWRDGKPADWALRDGWLTYPRNDVRFIRDVLADAVARATLDPDRVLLTGFSRGGSMVWEVACLTPSLVRGYAPIAGGFWLPATGDCAGPVNMLHIHGFADKVVPLEGRRIENPEFGSFTQADIWQGLKLWRSENGCPSNPASHEVTSDFWRKRWGCDTGSLELVLHGGGHRLPKGWAGIVLDWFEGLGN</sequence>
<evidence type="ECO:0000259" key="3">
    <source>
        <dbReference type="Pfam" id="PF00561"/>
    </source>
</evidence>
<evidence type="ECO:0000256" key="1">
    <source>
        <dbReference type="ARBA" id="ARBA00022729"/>
    </source>
</evidence>
<comment type="caution">
    <text evidence="4">The sequence shown here is derived from an EMBL/GenBank/DDBJ whole genome shotgun (WGS) entry which is preliminary data.</text>
</comment>
<dbReference type="Proteomes" id="UP001239909">
    <property type="component" value="Unassembled WGS sequence"/>
</dbReference>
<keyword evidence="5" id="KW-1185">Reference proteome</keyword>
<dbReference type="Gene3D" id="3.40.50.1820">
    <property type="entry name" value="alpha/beta hydrolase"/>
    <property type="match status" value="1"/>
</dbReference>
<organism evidence="4 5">
    <name type="scientific">Paralimibaculum aggregatum</name>
    <dbReference type="NCBI Taxonomy" id="3036245"/>
    <lineage>
        <taxon>Bacteria</taxon>
        <taxon>Pseudomonadati</taxon>
        <taxon>Pseudomonadota</taxon>
        <taxon>Alphaproteobacteria</taxon>
        <taxon>Rhodobacterales</taxon>
        <taxon>Paracoccaceae</taxon>
        <taxon>Paralimibaculum</taxon>
    </lineage>
</organism>
<keyword evidence="1" id="KW-0732">Signal</keyword>
<keyword evidence="2" id="KW-0378">Hydrolase</keyword>
<accession>A0ABQ6LSQ8</accession>
<evidence type="ECO:0000313" key="4">
    <source>
        <dbReference type="EMBL" id="GMG85105.1"/>
    </source>
</evidence>
<feature type="domain" description="AB hydrolase-1" evidence="3">
    <location>
        <begin position="39"/>
        <end position="152"/>
    </location>
</feature>
<dbReference type="PANTHER" id="PTHR43037:SF5">
    <property type="entry name" value="FERULOYL ESTERASE"/>
    <property type="match status" value="1"/>
</dbReference>
<dbReference type="Pfam" id="PF00561">
    <property type="entry name" value="Abhydrolase_1"/>
    <property type="match status" value="1"/>
</dbReference>
<dbReference type="InterPro" id="IPR000073">
    <property type="entry name" value="AB_hydrolase_1"/>
</dbReference>
<gene>
    <name evidence="4" type="ORF">LNKW23_43210</name>
</gene>
<protein>
    <recommendedName>
        <fullName evidence="3">AB hydrolase-1 domain-containing protein</fullName>
    </recommendedName>
</protein>
<name>A0ABQ6LSQ8_9RHOB</name>
<dbReference type="InterPro" id="IPR029058">
    <property type="entry name" value="AB_hydrolase_fold"/>
</dbReference>
<dbReference type="InterPro" id="IPR050955">
    <property type="entry name" value="Plant_Biomass_Hydrol_Est"/>
</dbReference>
<dbReference type="EMBL" id="BSYI01000051">
    <property type="protein sequence ID" value="GMG85105.1"/>
    <property type="molecule type" value="Genomic_DNA"/>
</dbReference>
<proteinExistence type="predicted"/>
<dbReference type="SUPFAM" id="SSF53474">
    <property type="entry name" value="alpha/beta-Hydrolases"/>
    <property type="match status" value="1"/>
</dbReference>
<reference evidence="4 5" key="1">
    <citation type="submission" date="2023-04" db="EMBL/GenBank/DDBJ databases">
        <title>Marinoamorphus aggregata gen. nov., sp. Nov., isolate from tissue of brittle star Ophioplocus japonicus.</title>
        <authorList>
            <person name="Kawano K."/>
            <person name="Sawayama S."/>
            <person name="Nakagawa S."/>
        </authorList>
    </citation>
    <scope>NUCLEOTIDE SEQUENCE [LARGE SCALE GENOMIC DNA]</scope>
    <source>
        <strain evidence="4 5">NKW23</strain>
    </source>
</reference>
<evidence type="ECO:0000313" key="5">
    <source>
        <dbReference type="Proteomes" id="UP001239909"/>
    </source>
</evidence>